<dbReference type="AlphaFoldDB" id="A0A376BUF5"/>
<gene>
    <name evidence="1" type="primary">ywqG</name>
    <name evidence="1" type="ORF">NCTC10283_02027</name>
</gene>
<dbReference type="PANTHER" id="PTHR36436">
    <property type="entry name" value="SLL5081 PROTEIN"/>
    <property type="match status" value="1"/>
</dbReference>
<evidence type="ECO:0000313" key="1">
    <source>
        <dbReference type="EMBL" id="SSY80468.1"/>
    </source>
</evidence>
<reference evidence="1 2" key="1">
    <citation type="submission" date="2018-06" db="EMBL/GenBank/DDBJ databases">
        <authorList>
            <consortium name="Pathogen Informatics"/>
            <person name="Doyle S."/>
        </authorList>
    </citation>
    <scope>NUCLEOTIDE SEQUENCE [LARGE SCALE GENOMIC DNA]</scope>
    <source>
        <strain evidence="1 2">NCTC10283</strain>
    </source>
</reference>
<dbReference type="PANTHER" id="PTHR36436:SF6">
    <property type="entry name" value="SLL5081 PROTEIN"/>
    <property type="match status" value="1"/>
</dbReference>
<dbReference type="InterPro" id="IPR015315">
    <property type="entry name" value="DUF1963"/>
</dbReference>
<keyword evidence="2" id="KW-1185">Reference proteome</keyword>
<dbReference type="Gene3D" id="2.30.320.10">
    <property type="entry name" value="YwqG-like"/>
    <property type="match status" value="1"/>
</dbReference>
<evidence type="ECO:0000313" key="2">
    <source>
        <dbReference type="Proteomes" id="UP000254209"/>
    </source>
</evidence>
<dbReference type="EMBL" id="UFSO01000003">
    <property type="protein sequence ID" value="SSY80468.1"/>
    <property type="molecule type" value="Genomic_DNA"/>
</dbReference>
<dbReference type="STRING" id="1120980.GCA_000745955_00602"/>
<dbReference type="RefSeq" id="WP_051968423.1">
    <property type="nucleotide sequence ID" value="NZ_CP091519.2"/>
</dbReference>
<protein>
    <submittedName>
        <fullName evidence="1">Domain of uncharacterized function (DUF1963)</fullName>
    </submittedName>
</protein>
<proteinExistence type="predicted"/>
<sequence length="297" mass="34171">MVGKHKMLPNLTPKNRKPIMSLNIPVEFQDFADEIIASCKPSAPFTLTATPTQLWDSKVGGKPYLPRDFAYPNNPDGEPLFFLAQINFAQMPALPDFPSKGILQFFIDGKDDCYGINFDDYTDNSRYKLIYHADVIENADEFQQDFDFVQFDETDSGVPFPPNHSYQIHFQAATPQPITQHDFAFGEVVPELFDFLDEKSEDDDYEWDLHDKYDEFSNSEQHRVGGYPYFTQDDVRGYGSYDLKDYVLLFQLVSDWGTYNEGVDILWGDCGVGNFFIHPNDLKNLAFDKAFFTMDCC</sequence>
<dbReference type="Proteomes" id="UP000254209">
    <property type="component" value="Unassembled WGS sequence"/>
</dbReference>
<dbReference type="InterPro" id="IPR035948">
    <property type="entry name" value="YwqG-like_sf"/>
</dbReference>
<accession>A0A376BUF5</accession>
<dbReference type="OrthoDB" id="4929513at2"/>
<dbReference type="Pfam" id="PF09234">
    <property type="entry name" value="DUF1963"/>
    <property type="match status" value="1"/>
</dbReference>
<dbReference type="SUPFAM" id="SSF103032">
    <property type="entry name" value="Hypothetical protein YwqG"/>
    <property type="match status" value="1"/>
</dbReference>
<organism evidence="1 2">
    <name type="scientific">Alysiella crassa</name>
    <dbReference type="NCBI Taxonomy" id="153491"/>
    <lineage>
        <taxon>Bacteria</taxon>
        <taxon>Pseudomonadati</taxon>
        <taxon>Pseudomonadota</taxon>
        <taxon>Betaproteobacteria</taxon>
        <taxon>Neisseriales</taxon>
        <taxon>Neisseriaceae</taxon>
        <taxon>Alysiella</taxon>
    </lineage>
</organism>
<name>A0A376BUF5_9NEIS</name>